<keyword evidence="18" id="KW-1185">Reference proteome</keyword>
<comment type="subcellular location">
    <subcellularLocation>
        <location evidence="1">Cell membrane</location>
        <topology evidence="1">Lipid-anchor</topology>
        <topology evidence="1">GPI-anchor</topology>
    </subcellularLocation>
    <subcellularLocation>
        <location evidence="2">Secreted</location>
    </subcellularLocation>
</comment>
<evidence type="ECO:0000256" key="10">
    <source>
        <dbReference type="ARBA" id="ARBA00023136"/>
    </source>
</evidence>
<sequence>MRFSTALWTLSAFVALASAQSVPPCALTCISSANTNGCSSTDLGCLCKNDEFIKSAAACIDSTCTGNDVATARESAQELCAGQGVSLSLPAGTASGTGTPSNTAQTSTSQSPSQSASSNNNNNNNGARMFGVDVVAGIVGAGVAALVL</sequence>
<evidence type="ECO:0000313" key="17">
    <source>
        <dbReference type="EMBL" id="KAL0060653.1"/>
    </source>
</evidence>
<evidence type="ECO:0000259" key="16">
    <source>
        <dbReference type="PROSITE" id="PS52012"/>
    </source>
</evidence>
<feature type="region of interest" description="Disordered" evidence="14">
    <location>
        <begin position="91"/>
        <end position="124"/>
    </location>
</feature>
<dbReference type="PANTHER" id="PTHR37928">
    <property type="entry name" value="CFEM DOMAIN PROTEIN (AFU_ORTHOLOGUE AFUA_6G14090)"/>
    <property type="match status" value="1"/>
</dbReference>
<dbReference type="InterPro" id="IPR008427">
    <property type="entry name" value="Extracellular_membr_CFEM_dom"/>
</dbReference>
<keyword evidence="5" id="KW-0964">Secreted</keyword>
<feature type="domain" description="CFEM" evidence="16">
    <location>
        <begin position="1"/>
        <end position="107"/>
    </location>
</feature>
<keyword evidence="12" id="KW-0325">Glycoprotein</keyword>
<evidence type="ECO:0000256" key="11">
    <source>
        <dbReference type="ARBA" id="ARBA00023157"/>
    </source>
</evidence>
<evidence type="ECO:0000256" key="6">
    <source>
        <dbReference type="ARBA" id="ARBA00022617"/>
    </source>
</evidence>
<evidence type="ECO:0000256" key="4">
    <source>
        <dbReference type="ARBA" id="ARBA00022475"/>
    </source>
</evidence>
<evidence type="ECO:0000256" key="14">
    <source>
        <dbReference type="SAM" id="MobiDB-lite"/>
    </source>
</evidence>
<keyword evidence="9" id="KW-0408">Iron</keyword>
<dbReference type="PROSITE" id="PS52012">
    <property type="entry name" value="CFEM"/>
    <property type="match status" value="1"/>
</dbReference>
<keyword evidence="7" id="KW-0479">Metal-binding</keyword>
<protein>
    <recommendedName>
        <fullName evidence="16">CFEM domain-containing protein</fullName>
    </recommendedName>
</protein>
<evidence type="ECO:0000256" key="3">
    <source>
        <dbReference type="ARBA" id="ARBA00010031"/>
    </source>
</evidence>
<reference evidence="17 18" key="1">
    <citation type="submission" date="2024-05" db="EMBL/GenBank/DDBJ databases">
        <title>A draft genome resource for the thread blight pathogen Marasmius tenuissimus strain MS-2.</title>
        <authorList>
            <person name="Yulfo-Soto G.E."/>
            <person name="Baruah I.K."/>
            <person name="Amoako-Attah I."/>
            <person name="Bukari Y."/>
            <person name="Meinhardt L.W."/>
            <person name="Bailey B.A."/>
            <person name="Cohen S.P."/>
        </authorList>
    </citation>
    <scope>NUCLEOTIDE SEQUENCE [LARGE SCALE GENOMIC DNA]</scope>
    <source>
        <strain evidence="17 18">MS-2</strain>
    </source>
</reference>
<dbReference type="EMBL" id="JBBXMP010000166">
    <property type="protein sequence ID" value="KAL0060653.1"/>
    <property type="molecule type" value="Genomic_DNA"/>
</dbReference>
<keyword evidence="10" id="KW-0472">Membrane</keyword>
<dbReference type="SMART" id="SM00747">
    <property type="entry name" value="CFEM"/>
    <property type="match status" value="1"/>
</dbReference>
<evidence type="ECO:0000256" key="2">
    <source>
        <dbReference type="ARBA" id="ARBA00004613"/>
    </source>
</evidence>
<evidence type="ECO:0000256" key="12">
    <source>
        <dbReference type="ARBA" id="ARBA00023180"/>
    </source>
</evidence>
<keyword evidence="11" id="KW-1015">Disulfide bond</keyword>
<dbReference type="InterPro" id="IPR051735">
    <property type="entry name" value="CFEM_domain"/>
</dbReference>
<evidence type="ECO:0000313" key="18">
    <source>
        <dbReference type="Proteomes" id="UP001437256"/>
    </source>
</evidence>
<evidence type="ECO:0000256" key="8">
    <source>
        <dbReference type="ARBA" id="ARBA00022729"/>
    </source>
</evidence>
<dbReference type="PANTHER" id="PTHR37928:SF2">
    <property type="entry name" value="GPI ANCHORED CFEM DOMAIN PROTEIN (AFU_ORTHOLOGUE AFUA_6G10580)"/>
    <property type="match status" value="1"/>
</dbReference>
<evidence type="ECO:0000256" key="15">
    <source>
        <dbReference type="SAM" id="SignalP"/>
    </source>
</evidence>
<keyword evidence="13" id="KW-0449">Lipoprotein</keyword>
<feature type="signal peptide" evidence="15">
    <location>
        <begin position="1"/>
        <end position="19"/>
    </location>
</feature>
<evidence type="ECO:0000256" key="1">
    <source>
        <dbReference type="ARBA" id="ARBA00004609"/>
    </source>
</evidence>
<evidence type="ECO:0000256" key="5">
    <source>
        <dbReference type="ARBA" id="ARBA00022525"/>
    </source>
</evidence>
<keyword evidence="4" id="KW-1003">Cell membrane</keyword>
<evidence type="ECO:0000256" key="7">
    <source>
        <dbReference type="ARBA" id="ARBA00022723"/>
    </source>
</evidence>
<evidence type="ECO:0000256" key="9">
    <source>
        <dbReference type="ARBA" id="ARBA00023004"/>
    </source>
</evidence>
<feature type="chain" id="PRO_5046577132" description="CFEM domain-containing protein" evidence="15">
    <location>
        <begin position="20"/>
        <end position="148"/>
    </location>
</feature>
<organism evidence="17 18">
    <name type="scientific">Marasmius tenuissimus</name>
    <dbReference type="NCBI Taxonomy" id="585030"/>
    <lineage>
        <taxon>Eukaryota</taxon>
        <taxon>Fungi</taxon>
        <taxon>Dikarya</taxon>
        <taxon>Basidiomycota</taxon>
        <taxon>Agaricomycotina</taxon>
        <taxon>Agaricomycetes</taxon>
        <taxon>Agaricomycetidae</taxon>
        <taxon>Agaricales</taxon>
        <taxon>Marasmiineae</taxon>
        <taxon>Marasmiaceae</taxon>
        <taxon>Marasmius</taxon>
    </lineage>
</organism>
<comment type="caution">
    <text evidence="17">The sequence shown here is derived from an EMBL/GenBank/DDBJ whole genome shotgun (WGS) entry which is preliminary data.</text>
</comment>
<feature type="compositionally biased region" description="Low complexity" evidence="14">
    <location>
        <begin position="99"/>
        <end position="124"/>
    </location>
</feature>
<dbReference type="Proteomes" id="UP001437256">
    <property type="component" value="Unassembled WGS sequence"/>
</dbReference>
<keyword evidence="8 15" id="KW-0732">Signal</keyword>
<name>A0ABR2ZH24_9AGAR</name>
<gene>
    <name evidence="17" type="ORF">AAF712_012530</name>
</gene>
<comment type="similarity">
    <text evidence="3">Belongs to the RBT5 family.</text>
</comment>
<proteinExistence type="inferred from homology"/>
<dbReference type="Pfam" id="PF05730">
    <property type="entry name" value="CFEM"/>
    <property type="match status" value="1"/>
</dbReference>
<keyword evidence="6" id="KW-0349">Heme</keyword>
<evidence type="ECO:0000256" key="13">
    <source>
        <dbReference type="ARBA" id="ARBA00023288"/>
    </source>
</evidence>
<accession>A0ABR2ZH24</accession>